<keyword evidence="5 7" id="KW-1133">Transmembrane helix</keyword>
<evidence type="ECO:0000256" key="1">
    <source>
        <dbReference type="ARBA" id="ARBA00004651"/>
    </source>
</evidence>
<dbReference type="PANTHER" id="PTHR30193">
    <property type="entry name" value="ABC TRANSPORTER PERMEASE PROTEIN"/>
    <property type="match status" value="1"/>
</dbReference>
<feature type="transmembrane region" description="Helical" evidence="7">
    <location>
        <begin position="170"/>
        <end position="194"/>
    </location>
</feature>
<evidence type="ECO:0000256" key="5">
    <source>
        <dbReference type="ARBA" id="ARBA00022989"/>
    </source>
</evidence>
<feature type="transmembrane region" description="Helical" evidence="7">
    <location>
        <begin position="126"/>
        <end position="150"/>
    </location>
</feature>
<comment type="similarity">
    <text evidence="7">Belongs to the binding-protein-dependent transport system permease family.</text>
</comment>
<keyword evidence="3" id="KW-1003">Cell membrane</keyword>
<evidence type="ECO:0000259" key="8">
    <source>
        <dbReference type="PROSITE" id="PS50928"/>
    </source>
</evidence>
<organism evidence="9">
    <name type="scientific">uncultured Anaerotruncus sp</name>
    <dbReference type="NCBI Taxonomy" id="905011"/>
    <lineage>
        <taxon>Bacteria</taxon>
        <taxon>Bacillati</taxon>
        <taxon>Bacillota</taxon>
        <taxon>Clostridia</taxon>
        <taxon>Eubacteriales</taxon>
        <taxon>Oscillospiraceae</taxon>
        <taxon>Anaerotruncus</taxon>
        <taxon>environmental samples</taxon>
    </lineage>
</organism>
<feature type="domain" description="ABC transmembrane type-1" evidence="8">
    <location>
        <begin position="88"/>
        <end position="296"/>
    </location>
</feature>
<proteinExistence type="inferred from homology"/>
<dbReference type="GO" id="GO:0055085">
    <property type="term" value="P:transmembrane transport"/>
    <property type="evidence" value="ECO:0007669"/>
    <property type="project" value="InterPro"/>
</dbReference>
<dbReference type="Pfam" id="PF00528">
    <property type="entry name" value="BPD_transp_1"/>
    <property type="match status" value="1"/>
</dbReference>
<evidence type="ECO:0000256" key="4">
    <source>
        <dbReference type="ARBA" id="ARBA00022692"/>
    </source>
</evidence>
<sequence length="305" mass="33937">MKKSAVAAKTSPQNPQKNAIHKTPFQKIEPYLYITPALILFCCFVFFPFAKTLFLSLHSTTPKGEISKFVGFSNFTSLLTSEAFRNSLFVTVKYSLMVVFFSIAAGFITGVLANEKIPGTGLFRTIYSLPMAISSAAASIIFIFVFHPSIGILNYLLGTDIGWLISDKWALFSVVMVTVWMNIGLNFIFILAALQSVPPELYESASLEGAGFFRKHLSITLPCISPTLFFLLIINVINSFQSFAQINLMTKGGPGQSTYVIVYSIYQEAFFNNRFGLACAESVILFFIILALTLVQFRLEKKVTY</sequence>
<dbReference type="CDD" id="cd06261">
    <property type="entry name" value="TM_PBP2"/>
    <property type="match status" value="1"/>
</dbReference>
<comment type="subcellular location">
    <subcellularLocation>
        <location evidence="1 7">Cell membrane</location>
        <topology evidence="1 7">Multi-pass membrane protein</topology>
    </subcellularLocation>
</comment>
<evidence type="ECO:0000256" key="7">
    <source>
        <dbReference type="RuleBase" id="RU363032"/>
    </source>
</evidence>
<accession>A0A6N2V7R9</accession>
<dbReference type="AlphaFoldDB" id="A0A6N2V7R9"/>
<feature type="transmembrane region" description="Helical" evidence="7">
    <location>
        <begin position="31"/>
        <end position="50"/>
    </location>
</feature>
<evidence type="ECO:0000256" key="6">
    <source>
        <dbReference type="ARBA" id="ARBA00023136"/>
    </source>
</evidence>
<evidence type="ECO:0000256" key="2">
    <source>
        <dbReference type="ARBA" id="ARBA00022448"/>
    </source>
</evidence>
<keyword evidence="4 7" id="KW-0812">Transmembrane</keyword>
<name>A0A6N2V7R9_9FIRM</name>
<dbReference type="PANTHER" id="PTHR30193:SF37">
    <property type="entry name" value="INNER MEMBRANE ABC TRANSPORTER PERMEASE PROTEIN YCJO"/>
    <property type="match status" value="1"/>
</dbReference>
<feature type="transmembrane region" description="Helical" evidence="7">
    <location>
        <begin position="94"/>
        <end position="114"/>
    </location>
</feature>
<dbReference type="InterPro" id="IPR035906">
    <property type="entry name" value="MetI-like_sf"/>
</dbReference>
<dbReference type="InterPro" id="IPR000515">
    <property type="entry name" value="MetI-like"/>
</dbReference>
<evidence type="ECO:0000256" key="3">
    <source>
        <dbReference type="ARBA" id="ARBA00022475"/>
    </source>
</evidence>
<dbReference type="EMBL" id="CACRSL010000005">
    <property type="protein sequence ID" value="VYT24942.1"/>
    <property type="molecule type" value="Genomic_DNA"/>
</dbReference>
<feature type="transmembrane region" description="Helical" evidence="7">
    <location>
        <begin position="215"/>
        <end position="237"/>
    </location>
</feature>
<dbReference type="SUPFAM" id="SSF161098">
    <property type="entry name" value="MetI-like"/>
    <property type="match status" value="1"/>
</dbReference>
<feature type="transmembrane region" description="Helical" evidence="7">
    <location>
        <begin position="275"/>
        <end position="295"/>
    </location>
</feature>
<evidence type="ECO:0000313" key="9">
    <source>
        <dbReference type="EMBL" id="VYT24942.1"/>
    </source>
</evidence>
<protein>
    <submittedName>
        <fullName evidence="9">sn-glycerol-3-phosphate transport system permease protein UgpA</fullName>
    </submittedName>
</protein>
<dbReference type="Gene3D" id="1.10.3720.10">
    <property type="entry name" value="MetI-like"/>
    <property type="match status" value="1"/>
</dbReference>
<dbReference type="InterPro" id="IPR051393">
    <property type="entry name" value="ABC_transporter_permease"/>
</dbReference>
<dbReference type="GO" id="GO:0005886">
    <property type="term" value="C:plasma membrane"/>
    <property type="evidence" value="ECO:0007669"/>
    <property type="project" value="UniProtKB-SubCell"/>
</dbReference>
<dbReference type="PROSITE" id="PS50928">
    <property type="entry name" value="ABC_TM1"/>
    <property type="match status" value="1"/>
</dbReference>
<gene>
    <name evidence="9" type="primary">ugpA_2</name>
    <name evidence="9" type="ORF">AULFYP135_02268</name>
</gene>
<keyword evidence="6 7" id="KW-0472">Membrane</keyword>
<keyword evidence="2 7" id="KW-0813">Transport</keyword>
<reference evidence="9" key="1">
    <citation type="submission" date="2019-11" db="EMBL/GenBank/DDBJ databases">
        <authorList>
            <person name="Feng L."/>
        </authorList>
    </citation>
    <scope>NUCLEOTIDE SEQUENCE</scope>
    <source>
        <strain evidence="9">AundefinedLFYP135</strain>
    </source>
</reference>